<feature type="domain" description="C2" evidence="8">
    <location>
        <begin position="270"/>
        <end position="384"/>
    </location>
</feature>
<feature type="compositionally biased region" description="Basic and acidic residues" evidence="6">
    <location>
        <begin position="651"/>
        <end position="664"/>
    </location>
</feature>
<comment type="subcellular location">
    <subcellularLocation>
        <location evidence="1">Membrane</location>
    </subcellularLocation>
</comment>
<feature type="region of interest" description="Disordered" evidence="6">
    <location>
        <begin position="544"/>
        <end position="566"/>
    </location>
</feature>
<feature type="transmembrane region" description="Helical" evidence="7">
    <location>
        <begin position="12"/>
        <end position="42"/>
    </location>
</feature>
<feature type="compositionally biased region" description="Basic and acidic residues" evidence="6">
    <location>
        <begin position="625"/>
        <end position="638"/>
    </location>
</feature>
<sequence length="717" mass="81703">MSLLEISIVHHIALVLVALWGLVSLGWSHPVVYFCALIYLYAVNEKYTNRLRRRLQYEERKSANQKRLLSDAETVRWLNHAVEKIWPICMERIASQQFLMPIVPWFLDKFKPWTAKKAVLQNLYLGRNPPIFTDIRVMRNSTDDDHLVLELGMNFLSGEDMNAVLSVQLRKRLGFGITANMHITGMHIEGKILVGVKFLRQWPFLGRVRVCFVEPPYFQMTVKPIFGHGLDVAELPGISGWLDKLLDIAFRHTLVEPNMLVVDVEKFVKEPTEGWFTVDEKRPVALVKLEILEGADMKPSDPNGLADPYVKGRLGAYRFQTKIHKKTLSPKWLEEFSIPITSWDSQNFLYLQVRDKDPIFDDLLGDCSVNIRELRGGQRHDKWISLKNIKMGRIRVAITVQEDEGKVPMGCSTEEESGSPSETMRPYSYIPEDPKSGDENSVKMKDEFEPIKIKGQDTTGIWVHHPGSEVCQTWEPRKGRTQTRIPEAQICKELNGESPRSLLSESLRSDSSNDEPTEMNKNTKHSKIKKGLGKIKEVFHIGSPRKDHSSEAWSPELFPTPRPSNLRPEAWNQEQFPTPRPPNLRPVGEKTVSINIVLDQDSRGETKENIISSPDCEESTVDVPIKSESDRADKDRFRQKIKHAGQHALRKLSDKRSDKNKEQQLGDDYVMDASSRHSDVTNEVAKGNPLIVGSSPICVQGLSSPKNDILLNKSEVQ</sequence>
<protein>
    <recommendedName>
        <fullName evidence="12">C2 domain-containing protein</fullName>
    </recommendedName>
</protein>
<keyword evidence="7" id="KW-0812">Transmembrane</keyword>
<evidence type="ECO:0000256" key="5">
    <source>
        <dbReference type="ARBA" id="ARBA00023136"/>
    </source>
</evidence>
<dbReference type="PANTHER" id="PTHR47042:SF4">
    <property type="entry name" value="OS02G0313700 PROTEIN"/>
    <property type="match status" value="1"/>
</dbReference>
<evidence type="ECO:0008006" key="12">
    <source>
        <dbReference type="Google" id="ProtNLM"/>
    </source>
</evidence>
<reference evidence="10" key="1">
    <citation type="journal article" date="2022" name="Cell">
        <title>Repeat-based holocentromeres influence genome architecture and karyotype evolution.</title>
        <authorList>
            <person name="Hofstatter P.G."/>
            <person name="Thangavel G."/>
            <person name="Lux T."/>
            <person name="Neumann P."/>
            <person name="Vondrak T."/>
            <person name="Novak P."/>
            <person name="Zhang M."/>
            <person name="Costa L."/>
            <person name="Castellani M."/>
            <person name="Scott A."/>
            <person name="Toegelov H."/>
            <person name="Fuchs J."/>
            <person name="Mata-Sucre Y."/>
            <person name="Dias Y."/>
            <person name="Vanzela A.L.L."/>
            <person name="Huettel B."/>
            <person name="Almeida C.C.S."/>
            <person name="Simkova H."/>
            <person name="Souza G."/>
            <person name="Pedrosa-Harand A."/>
            <person name="Macas J."/>
            <person name="Mayer K.F.X."/>
            <person name="Houben A."/>
            <person name="Marques A."/>
        </authorList>
    </citation>
    <scope>NUCLEOTIDE SEQUENCE</scope>
    <source>
        <strain evidence="10">RhyBre1mFocal</strain>
    </source>
</reference>
<evidence type="ECO:0000313" key="10">
    <source>
        <dbReference type="EMBL" id="KAJ1690813.1"/>
    </source>
</evidence>
<evidence type="ECO:0000256" key="2">
    <source>
        <dbReference type="ARBA" id="ARBA00022448"/>
    </source>
</evidence>
<dbReference type="GO" id="GO:0016020">
    <property type="term" value="C:membrane"/>
    <property type="evidence" value="ECO:0007669"/>
    <property type="project" value="UniProtKB-SubCell"/>
</dbReference>
<accession>A0A9Q0CBE2</accession>
<dbReference type="InterPro" id="IPR031468">
    <property type="entry name" value="SMP_LBD"/>
</dbReference>
<dbReference type="InterPro" id="IPR035892">
    <property type="entry name" value="C2_domain_sf"/>
</dbReference>
<dbReference type="AlphaFoldDB" id="A0A9Q0CBE2"/>
<keyword evidence="3" id="KW-0445">Lipid transport</keyword>
<gene>
    <name evidence="10" type="ORF">LUZ63_014968</name>
</gene>
<evidence type="ECO:0000259" key="9">
    <source>
        <dbReference type="PROSITE" id="PS51847"/>
    </source>
</evidence>
<feature type="region of interest" description="Disordered" evidence="6">
    <location>
        <begin position="407"/>
        <end position="426"/>
    </location>
</feature>
<dbReference type="PROSITE" id="PS50004">
    <property type="entry name" value="C2"/>
    <property type="match status" value="1"/>
</dbReference>
<dbReference type="EMBL" id="JAMQYH010000004">
    <property type="protein sequence ID" value="KAJ1690813.1"/>
    <property type="molecule type" value="Genomic_DNA"/>
</dbReference>
<keyword evidence="11" id="KW-1185">Reference proteome</keyword>
<evidence type="ECO:0000256" key="1">
    <source>
        <dbReference type="ARBA" id="ARBA00004370"/>
    </source>
</evidence>
<keyword evidence="7" id="KW-1133">Transmembrane helix</keyword>
<feature type="compositionally biased region" description="Basic residues" evidence="6">
    <location>
        <begin position="639"/>
        <end position="650"/>
    </location>
</feature>
<evidence type="ECO:0000256" key="6">
    <source>
        <dbReference type="SAM" id="MobiDB-lite"/>
    </source>
</evidence>
<dbReference type="Pfam" id="PF00168">
    <property type="entry name" value="C2"/>
    <property type="match status" value="1"/>
</dbReference>
<dbReference type="InterPro" id="IPR000008">
    <property type="entry name" value="C2_dom"/>
</dbReference>
<keyword evidence="2" id="KW-0813">Transport</keyword>
<dbReference type="OrthoDB" id="270970at2759"/>
<keyword evidence="5 7" id="KW-0472">Membrane</keyword>
<dbReference type="SUPFAM" id="SSF49562">
    <property type="entry name" value="C2 domain (Calcium/lipid-binding domain, CaLB)"/>
    <property type="match status" value="1"/>
</dbReference>
<dbReference type="SMART" id="SM00239">
    <property type="entry name" value="C2"/>
    <property type="match status" value="1"/>
</dbReference>
<comment type="caution">
    <text evidence="10">The sequence shown here is derived from an EMBL/GenBank/DDBJ whole genome shotgun (WGS) entry which is preliminary data.</text>
</comment>
<dbReference type="InterPro" id="IPR052847">
    <property type="entry name" value="Ext_Synaptotagmin/KAHRP-like"/>
</dbReference>
<dbReference type="PANTHER" id="PTHR47042">
    <property type="entry name" value="C2 DOMAIN-CONTAINING PROTEIN-LIKE"/>
    <property type="match status" value="1"/>
</dbReference>
<evidence type="ECO:0000256" key="7">
    <source>
        <dbReference type="SAM" id="Phobius"/>
    </source>
</evidence>
<keyword evidence="4" id="KW-0446">Lipid-binding</keyword>
<dbReference type="Pfam" id="PF25669">
    <property type="entry name" value="SMP_MUG190-like"/>
    <property type="match status" value="1"/>
</dbReference>
<dbReference type="GO" id="GO:0006869">
    <property type="term" value="P:lipid transport"/>
    <property type="evidence" value="ECO:0007669"/>
    <property type="project" value="UniProtKB-KW"/>
</dbReference>
<dbReference type="PROSITE" id="PS51847">
    <property type="entry name" value="SMP"/>
    <property type="match status" value="1"/>
</dbReference>
<feature type="compositionally biased region" description="Low complexity" evidence="6">
    <location>
        <begin position="497"/>
        <end position="510"/>
    </location>
</feature>
<feature type="domain" description="SMP-LTD" evidence="9">
    <location>
        <begin position="71"/>
        <end position="265"/>
    </location>
</feature>
<feature type="region of interest" description="Disordered" evidence="6">
    <location>
        <begin position="614"/>
        <end position="682"/>
    </location>
</feature>
<dbReference type="CDD" id="cd21669">
    <property type="entry name" value="SMP_SF"/>
    <property type="match status" value="1"/>
</dbReference>
<evidence type="ECO:0000313" key="11">
    <source>
        <dbReference type="Proteomes" id="UP001151287"/>
    </source>
</evidence>
<dbReference type="Proteomes" id="UP001151287">
    <property type="component" value="Unassembled WGS sequence"/>
</dbReference>
<evidence type="ECO:0000259" key="8">
    <source>
        <dbReference type="PROSITE" id="PS50004"/>
    </source>
</evidence>
<dbReference type="CDD" id="cd00030">
    <property type="entry name" value="C2"/>
    <property type="match status" value="1"/>
</dbReference>
<evidence type="ECO:0000256" key="4">
    <source>
        <dbReference type="ARBA" id="ARBA00023121"/>
    </source>
</evidence>
<organism evidence="10 11">
    <name type="scientific">Rhynchospora breviuscula</name>
    <dbReference type="NCBI Taxonomy" id="2022672"/>
    <lineage>
        <taxon>Eukaryota</taxon>
        <taxon>Viridiplantae</taxon>
        <taxon>Streptophyta</taxon>
        <taxon>Embryophyta</taxon>
        <taxon>Tracheophyta</taxon>
        <taxon>Spermatophyta</taxon>
        <taxon>Magnoliopsida</taxon>
        <taxon>Liliopsida</taxon>
        <taxon>Poales</taxon>
        <taxon>Cyperaceae</taxon>
        <taxon>Cyperoideae</taxon>
        <taxon>Rhynchosporeae</taxon>
        <taxon>Rhynchospora</taxon>
    </lineage>
</organism>
<name>A0A9Q0CBE2_9POAL</name>
<dbReference type="Gene3D" id="2.60.40.150">
    <property type="entry name" value="C2 domain"/>
    <property type="match status" value="1"/>
</dbReference>
<feature type="region of interest" description="Disordered" evidence="6">
    <location>
        <begin position="493"/>
        <end position="528"/>
    </location>
</feature>
<proteinExistence type="predicted"/>
<evidence type="ECO:0000256" key="3">
    <source>
        <dbReference type="ARBA" id="ARBA00023055"/>
    </source>
</evidence>
<dbReference type="GO" id="GO:0008289">
    <property type="term" value="F:lipid binding"/>
    <property type="evidence" value="ECO:0007669"/>
    <property type="project" value="UniProtKB-KW"/>
</dbReference>